<dbReference type="Proteomes" id="UP001596455">
    <property type="component" value="Unassembled WGS sequence"/>
</dbReference>
<reference evidence="7" key="1">
    <citation type="journal article" date="2019" name="Int. J. Syst. Evol. Microbiol.">
        <title>The Global Catalogue of Microorganisms (GCM) 10K type strain sequencing project: providing services to taxonomists for standard genome sequencing and annotation.</title>
        <authorList>
            <consortium name="The Broad Institute Genomics Platform"/>
            <consortium name="The Broad Institute Genome Sequencing Center for Infectious Disease"/>
            <person name="Wu L."/>
            <person name="Ma J."/>
        </authorList>
    </citation>
    <scope>NUCLEOTIDE SEQUENCE [LARGE SCALE GENOMIC DNA]</scope>
    <source>
        <strain evidence="7">JCM 1490</strain>
    </source>
</reference>
<comment type="similarity">
    <text evidence="1">Belongs to the intradiol ring-cleavage dioxygenase family.</text>
</comment>
<dbReference type="Pfam" id="PF00775">
    <property type="entry name" value="Dioxygenase_C"/>
    <property type="match status" value="1"/>
</dbReference>
<comment type="caution">
    <text evidence="6">The sequence shown here is derived from an EMBL/GenBank/DDBJ whole genome shotgun (WGS) entry which is preliminary data.</text>
</comment>
<feature type="domain" description="Intradiol ring-cleavage dioxygenases" evidence="5">
    <location>
        <begin position="94"/>
        <end position="122"/>
    </location>
</feature>
<evidence type="ECO:0000313" key="6">
    <source>
        <dbReference type="EMBL" id="MFC7406727.1"/>
    </source>
</evidence>
<dbReference type="NCBIfam" id="TIGR02422">
    <property type="entry name" value="protocat_beta"/>
    <property type="match status" value="1"/>
</dbReference>
<protein>
    <submittedName>
        <fullName evidence="6">Protocatechuate 3,4-dioxygenase subunit beta</fullName>
        <ecNumber evidence="6">1.13.11.3</ecNumber>
    </submittedName>
</protein>
<dbReference type="Gene3D" id="2.60.130.10">
    <property type="entry name" value="Aromatic compound dioxygenase"/>
    <property type="match status" value="1"/>
</dbReference>
<organism evidence="6 7">
    <name type="scientific">Georgenia alba</name>
    <dbReference type="NCBI Taxonomy" id="2233858"/>
    <lineage>
        <taxon>Bacteria</taxon>
        <taxon>Bacillati</taxon>
        <taxon>Actinomycetota</taxon>
        <taxon>Actinomycetes</taxon>
        <taxon>Micrococcales</taxon>
        <taxon>Bogoriellaceae</taxon>
        <taxon>Georgenia</taxon>
    </lineage>
</organism>
<dbReference type="InterPro" id="IPR050770">
    <property type="entry name" value="Intradiol_RC_Dioxygenase"/>
</dbReference>
<evidence type="ECO:0000256" key="3">
    <source>
        <dbReference type="ARBA" id="ARBA00023002"/>
    </source>
</evidence>
<name>A0ABW2QD99_9MICO</name>
<dbReference type="InterPro" id="IPR012785">
    <property type="entry name" value="Protocat_dOase_b"/>
</dbReference>
<sequence length="261" mass="29591">MNPLDDLYLPGAITRGGVALPHYPVPEGVHPPLDSPGYKSTALRHPDEALVAMPQRLTELTGPALGEDRVRDGDNDLTTNHGGSGEPVGQRIIVYGRVLEEDGRPVPNTLVEVWQANAAGRYAHQWDNWPAPLDPNFTGVGRMMTDAEGRYRFTTIKPGAYPWRNHPNAWRPAHIHFSLFGRAFTQRLVTQMYFPDDPLFFQDPIYNSVRDEKARERMVSRFDYDQTQDHWALAFEFDIVLRGPQASVFEEHENGVDEDDE</sequence>
<keyword evidence="7" id="KW-1185">Reference proteome</keyword>
<dbReference type="SUPFAM" id="SSF49482">
    <property type="entry name" value="Aromatic compound dioxygenase"/>
    <property type="match status" value="1"/>
</dbReference>
<keyword evidence="2" id="KW-0223">Dioxygenase</keyword>
<dbReference type="EMBL" id="JBHTCQ010000004">
    <property type="protein sequence ID" value="MFC7406727.1"/>
    <property type="molecule type" value="Genomic_DNA"/>
</dbReference>
<dbReference type="InterPro" id="IPR000627">
    <property type="entry name" value="Intradiol_dOase_C"/>
</dbReference>
<dbReference type="PROSITE" id="PS00083">
    <property type="entry name" value="INTRADIOL_DIOXYGENAS"/>
    <property type="match status" value="1"/>
</dbReference>
<dbReference type="GO" id="GO:0018578">
    <property type="term" value="F:protocatechuate 3,4-dioxygenase activity"/>
    <property type="evidence" value="ECO:0007669"/>
    <property type="project" value="UniProtKB-EC"/>
</dbReference>
<dbReference type="InterPro" id="IPR024756">
    <property type="entry name" value="PCDO_beta_N"/>
</dbReference>
<keyword evidence="3 6" id="KW-0560">Oxidoreductase</keyword>
<evidence type="ECO:0000256" key="2">
    <source>
        <dbReference type="ARBA" id="ARBA00022964"/>
    </source>
</evidence>
<dbReference type="Pfam" id="PF12391">
    <property type="entry name" value="PCDO_beta_N"/>
    <property type="match status" value="1"/>
</dbReference>
<evidence type="ECO:0000256" key="1">
    <source>
        <dbReference type="ARBA" id="ARBA00007825"/>
    </source>
</evidence>
<evidence type="ECO:0000259" key="5">
    <source>
        <dbReference type="PROSITE" id="PS00083"/>
    </source>
</evidence>
<evidence type="ECO:0000256" key="4">
    <source>
        <dbReference type="SAM" id="MobiDB-lite"/>
    </source>
</evidence>
<dbReference type="RefSeq" id="WP_382396261.1">
    <property type="nucleotide sequence ID" value="NZ_JBHTCQ010000004.1"/>
</dbReference>
<dbReference type="EC" id="1.13.11.3" evidence="6"/>
<proteinExistence type="inferred from homology"/>
<dbReference type="PANTHER" id="PTHR33711:SF10">
    <property type="entry name" value="INTRADIOL RING-CLEAVAGE DIOXYGENASES DOMAIN-CONTAINING PROTEIN"/>
    <property type="match status" value="1"/>
</dbReference>
<feature type="region of interest" description="Disordered" evidence="4">
    <location>
        <begin position="60"/>
        <end position="86"/>
    </location>
</feature>
<gene>
    <name evidence="6" type="primary">pcaH</name>
    <name evidence="6" type="ORF">ACFQQL_16525</name>
</gene>
<evidence type="ECO:0000313" key="7">
    <source>
        <dbReference type="Proteomes" id="UP001596455"/>
    </source>
</evidence>
<dbReference type="PANTHER" id="PTHR33711">
    <property type="entry name" value="DIOXYGENASE, PUTATIVE (AFU_ORTHOLOGUE AFUA_2G02910)-RELATED"/>
    <property type="match status" value="1"/>
</dbReference>
<dbReference type="InterPro" id="IPR015889">
    <property type="entry name" value="Intradiol_dOase_core"/>
</dbReference>
<dbReference type="CDD" id="cd03464">
    <property type="entry name" value="3_4-PCD_beta"/>
    <property type="match status" value="1"/>
</dbReference>
<accession>A0ABW2QD99</accession>